<dbReference type="Pfam" id="PF00528">
    <property type="entry name" value="BPD_transp_1"/>
    <property type="match status" value="1"/>
</dbReference>
<gene>
    <name evidence="7" type="ORF">HNR50_002184</name>
</gene>
<protein>
    <submittedName>
        <fullName evidence="7">Peptide/nickel transport system permease protein</fullName>
    </submittedName>
</protein>
<feature type="domain" description="ABC transmembrane type-1" evidence="6">
    <location>
        <begin position="76"/>
        <end position="276"/>
    </location>
</feature>
<dbReference type="InterPro" id="IPR025966">
    <property type="entry name" value="OppC_N"/>
</dbReference>
<keyword evidence="5" id="KW-0813">Transport</keyword>
<dbReference type="PANTHER" id="PTHR43839:SF3">
    <property type="entry name" value="OLIGOPEPTIDE ABC TRANSPORTER, PERMEASE PROTEIN"/>
    <property type="match status" value="1"/>
</dbReference>
<dbReference type="Gene3D" id="1.10.3720.10">
    <property type="entry name" value="MetI-like"/>
    <property type="match status" value="1"/>
</dbReference>
<dbReference type="RefSeq" id="WP_184746780.1">
    <property type="nucleotide sequence ID" value="NZ_JACHGJ010000003.1"/>
</dbReference>
<feature type="transmembrane region" description="Helical" evidence="5">
    <location>
        <begin position="203"/>
        <end position="228"/>
    </location>
</feature>
<comment type="caution">
    <text evidence="7">The sequence shown here is derived from an EMBL/GenBank/DDBJ whole genome shotgun (WGS) entry which is preliminary data.</text>
</comment>
<evidence type="ECO:0000259" key="6">
    <source>
        <dbReference type="PROSITE" id="PS50928"/>
    </source>
</evidence>
<dbReference type="EMBL" id="JACHGJ010000003">
    <property type="protein sequence ID" value="MBB6480521.1"/>
    <property type="molecule type" value="Genomic_DNA"/>
</dbReference>
<keyword evidence="8" id="KW-1185">Reference proteome</keyword>
<feature type="transmembrane region" description="Helical" evidence="5">
    <location>
        <begin position="78"/>
        <end position="101"/>
    </location>
</feature>
<keyword evidence="2 5" id="KW-0812">Transmembrane</keyword>
<evidence type="ECO:0000256" key="1">
    <source>
        <dbReference type="ARBA" id="ARBA00004651"/>
    </source>
</evidence>
<dbReference type="PANTHER" id="PTHR43839">
    <property type="entry name" value="OPPC IN A BINDING PROTEIN-DEPENDENT TRANSPORT SYSTEM"/>
    <property type="match status" value="1"/>
</dbReference>
<feature type="transmembrane region" description="Helical" evidence="5">
    <location>
        <begin position="113"/>
        <end position="130"/>
    </location>
</feature>
<keyword evidence="3 5" id="KW-1133">Transmembrane helix</keyword>
<dbReference type="Pfam" id="PF12911">
    <property type="entry name" value="OppC_N"/>
    <property type="match status" value="1"/>
</dbReference>
<dbReference type="GO" id="GO:0005886">
    <property type="term" value="C:plasma membrane"/>
    <property type="evidence" value="ECO:0007669"/>
    <property type="project" value="UniProtKB-SubCell"/>
</dbReference>
<dbReference type="AlphaFoldDB" id="A0A841RAY7"/>
<evidence type="ECO:0000256" key="2">
    <source>
        <dbReference type="ARBA" id="ARBA00022692"/>
    </source>
</evidence>
<feature type="transmembrane region" description="Helical" evidence="5">
    <location>
        <begin position="142"/>
        <end position="164"/>
    </location>
</feature>
<feature type="transmembrane region" description="Helical" evidence="5">
    <location>
        <begin position="264"/>
        <end position="284"/>
    </location>
</feature>
<evidence type="ECO:0000313" key="8">
    <source>
        <dbReference type="Proteomes" id="UP000587760"/>
    </source>
</evidence>
<dbReference type="GO" id="GO:0055085">
    <property type="term" value="P:transmembrane transport"/>
    <property type="evidence" value="ECO:0007669"/>
    <property type="project" value="InterPro"/>
</dbReference>
<evidence type="ECO:0000256" key="4">
    <source>
        <dbReference type="ARBA" id="ARBA00023136"/>
    </source>
</evidence>
<evidence type="ECO:0000256" key="5">
    <source>
        <dbReference type="RuleBase" id="RU363032"/>
    </source>
</evidence>
<dbReference type="InterPro" id="IPR000515">
    <property type="entry name" value="MetI-like"/>
</dbReference>
<keyword evidence="4 5" id="KW-0472">Membrane</keyword>
<accession>A0A841RAY7</accession>
<proteinExistence type="inferred from homology"/>
<dbReference type="PROSITE" id="PS50928">
    <property type="entry name" value="ABC_TM1"/>
    <property type="match status" value="1"/>
</dbReference>
<reference evidence="7 8" key="1">
    <citation type="submission" date="2020-08" db="EMBL/GenBank/DDBJ databases">
        <title>Genomic Encyclopedia of Type Strains, Phase IV (KMG-IV): sequencing the most valuable type-strain genomes for metagenomic binning, comparative biology and taxonomic classification.</title>
        <authorList>
            <person name="Goeker M."/>
        </authorList>
    </citation>
    <scope>NUCLEOTIDE SEQUENCE [LARGE SCALE GENOMIC DNA]</scope>
    <source>
        <strain evidence="7 8">DSM 2461</strain>
    </source>
</reference>
<evidence type="ECO:0000256" key="3">
    <source>
        <dbReference type="ARBA" id="ARBA00022989"/>
    </source>
</evidence>
<organism evidence="7 8">
    <name type="scientific">Spirochaeta isovalerica</name>
    <dbReference type="NCBI Taxonomy" id="150"/>
    <lineage>
        <taxon>Bacteria</taxon>
        <taxon>Pseudomonadati</taxon>
        <taxon>Spirochaetota</taxon>
        <taxon>Spirochaetia</taxon>
        <taxon>Spirochaetales</taxon>
        <taxon>Spirochaetaceae</taxon>
        <taxon>Spirochaeta</taxon>
    </lineage>
</organism>
<dbReference type="CDD" id="cd06261">
    <property type="entry name" value="TM_PBP2"/>
    <property type="match status" value="1"/>
</dbReference>
<evidence type="ECO:0000313" key="7">
    <source>
        <dbReference type="EMBL" id="MBB6480521.1"/>
    </source>
</evidence>
<comment type="similarity">
    <text evidence="5">Belongs to the binding-protein-dependent transport system permease family.</text>
</comment>
<name>A0A841RAY7_9SPIO</name>
<dbReference type="Proteomes" id="UP000587760">
    <property type="component" value="Unassembled WGS sequence"/>
</dbReference>
<dbReference type="SUPFAM" id="SSF161098">
    <property type="entry name" value="MetI-like"/>
    <property type="match status" value="1"/>
</dbReference>
<sequence length="301" mass="33209">MNKLNKTLILGMTTLIFLILAAIAGPSIAPYPDDWDDKIHTSEQETSASPFPPSEGHLMGTDFYGYDMFSMILRGARYTLFFCLAVSLVRVVLGTVAALFLGWRSREIKSSPVLGGLAAVPIVIFLYLLFAGVSYNSPVPPWILAIFQGIVIMLFGLPGVIGVLEEKVADQREKSYVEAAVSSGAGPVRILFKHILPFLIEPILIIFSHETISVLTIIGQLGILNMFIGGARIQFDPVIFLSMSHEWAGLIGNYKGYISSTSNWLILFPLGAYFLVLVALYLFSRGLEKYFHRKYGNAPHV</sequence>
<comment type="subcellular location">
    <subcellularLocation>
        <location evidence="1 5">Cell membrane</location>
        <topology evidence="1 5">Multi-pass membrane protein</topology>
    </subcellularLocation>
</comment>
<dbReference type="InterPro" id="IPR035906">
    <property type="entry name" value="MetI-like_sf"/>
</dbReference>